<dbReference type="InterPro" id="IPR013087">
    <property type="entry name" value="Znf_C2H2_type"/>
</dbReference>
<keyword evidence="4 10" id="KW-0863">Zinc-finger</keyword>
<protein>
    <recommendedName>
        <fullName evidence="12">C2H2-type domain-containing protein</fullName>
    </recommendedName>
</protein>
<evidence type="ECO:0000256" key="2">
    <source>
        <dbReference type="ARBA" id="ARBA00022723"/>
    </source>
</evidence>
<evidence type="ECO:0000256" key="5">
    <source>
        <dbReference type="ARBA" id="ARBA00022833"/>
    </source>
</evidence>
<dbReference type="GO" id="GO:0005634">
    <property type="term" value="C:nucleus"/>
    <property type="evidence" value="ECO:0007669"/>
    <property type="project" value="UniProtKB-SubCell"/>
</dbReference>
<dbReference type="PROSITE" id="PS00028">
    <property type="entry name" value="ZINC_FINGER_C2H2_1"/>
    <property type="match status" value="4"/>
</dbReference>
<sequence length="482" mass="54065">METAEPVSYEFPGHPVGAMASRRILHPHMSSNYFYPTTTSFPLSFHSSSTAPYSFGHSQHSQHSQHPQHPQHHPPPPLSNPHQHHHTQQQQQPQQQPQQPTLPPAPSQPHTSSYQPHFFVPAPQQPPLHPQPVRLSSESPPFQGVPDIRPAKNAINQVGKDSLVKAISVSQQTTNGAASQDKSASEIDFSTNVDVLMKAIQSRASSEPTTTQQSLPPLQHLTHGNAGVFSPPSYPMPAASSMTPRGGLMVDEPMSRSGKRRKYTCTLPHCGKSFAQKTHLDIHMRAHTGDKPFFCKEPGCGQRFSQLGNLRTHQRRHTGEKPFSCDICHKRFAQRGNVRAHQITHREEKPFRCLLDNCGKQFTQLGNLKSHQNKFHASTLQTLTAKFATTVDGDFMNPQDRELWGYFAALYKNSNKGIKGRGKDRKISPSSKYSSSVSSGRRFQADDHHQMRRESYEYASSTYTGSSDEDDMAHYYLARREH</sequence>
<keyword evidence="2" id="KW-0479">Metal-binding</keyword>
<feature type="compositionally biased region" description="Low complexity" evidence="11">
    <location>
        <begin position="88"/>
        <end position="99"/>
    </location>
</feature>
<evidence type="ECO:0000313" key="13">
    <source>
        <dbReference type="EMBL" id="OJJ81992.1"/>
    </source>
</evidence>
<reference evidence="14" key="1">
    <citation type="journal article" date="2017" name="Genome Biol.">
        <title>Comparative genomics reveals high biological diversity and specific adaptations in the industrially and medically important fungal genus Aspergillus.</title>
        <authorList>
            <person name="de Vries R.P."/>
            <person name="Riley R."/>
            <person name="Wiebenga A."/>
            <person name="Aguilar-Osorio G."/>
            <person name="Amillis S."/>
            <person name="Uchima C.A."/>
            <person name="Anderluh G."/>
            <person name="Asadollahi M."/>
            <person name="Askin M."/>
            <person name="Barry K."/>
            <person name="Battaglia E."/>
            <person name="Bayram O."/>
            <person name="Benocci T."/>
            <person name="Braus-Stromeyer S.A."/>
            <person name="Caldana C."/>
            <person name="Canovas D."/>
            <person name="Cerqueira G.C."/>
            <person name="Chen F."/>
            <person name="Chen W."/>
            <person name="Choi C."/>
            <person name="Clum A."/>
            <person name="Dos Santos R.A."/>
            <person name="Damasio A.R."/>
            <person name="Diallinas G."/>
            <person name="Emri T."/>
            <person name="Fekete E."/>
            <person name="Flipphi M."/>
            <person name="Freyberg S."/>
            <person name="Gallo A."/>
            <person name="Gournas C."/>
            <person name="Habgood R."/>
            <person name="Hainaut M."/>
            <person name="Harispe M.L."/>
            <person name="Henrissat B."/>
            <person name="Hilden K.S."/>
            <person name="Hope R."/>
            <person name="Hossain A."/>
            <person name="Karabika E."/>
            <person name="Karaffa L."/>
            <person name="Karanyi Z."/>
            <person name="Krasevec N."/>
            <person name="Kuo A."/>
            <person name="Kusch H."/>
            <person name="LaButti K."/>
            <person name="Lagendijk E.L."/>
            <person name="Lapidus A."/>
            <person name="Levasseur A."/>
            <person name="Lindquist E."/>
            <person name="Lipzen A."/>
            <person name="Logrieco A.F."/>
            <person name="MacCabe A."/>
            <person name="Maekelae M.R."/>
            <person name="Malavazi I."/>
            <person name="Melin P."/>
            <person name="Meyer V."/>
            <person name="Mielnichuk N."/>
            <person name="Miskei M."/>
            <person name="Molnar A.P."/>
            <person name="Mule G."/>
            <person name="Ngan C.Y."/>
            <person name="Orejas M."/>
            <person name="Orosz E."/>
            <person name="Ouedraogo J.P."/>
            <person name="Overkamp K.M."/>
            <person name="Park H.-S."/>
            <person name="Perrone G."/>
            <person name="Piumi F."/>
            <person name="Punt P.J."/>
            <person name="Ram A.F."/>
            <person name="Ramon A."/>
            <person name="Rauscher S."/>
            <person name="Record E."/>
            <person name="Riano-Pachon D.M."/>
            <person name="Robert V."/>
            <person name="Roehrig J."/>
            <person name="Ruller R."/>
            <person name="Salamov A."/>
            <person name="Salih N.S."/>
            <person name="Samson R.A."/>
            <person name="Sandor E."/>
            <person name="Sanguinetti M."/>
            <person name="Schuetze T."/>
            <person name="Sepcic K."/>
            <person name="Shelest E."/>
            <person name="Sherlock G."/>
            <person name="Sophianopoulou V."/>
            <person name="Squina F.M."/>
            <person name="Sun H."/>
            <person name="Susca A."/>
            <person name="Todd R.B."/>
            <person name="Tsang A."/>
            <person name="Unkles S.E."/>
            <person name="van de Wiele N."/>
            <person name="van Rossen-Uffink D."/>
            <person name="Oliveira J.V."/>
            <person name="Vesth T.C."/>
            <person name="Visser J."/>
            <person name="Yu J.-H."/>
            <person name="Zhou M."/>
            <person name="Andersen M.R."/>
            <person name="Archer D.B."/>
            <person name="Baker S.E."/>
            <person name="Benoit I."/>
            <person name="Brakhage A.A."/>
            <person name="Braus G.H."/>
            <person name="Fischer R."/>
            <person name="Frisvad J.C."/>
            <person name="Goldman G.H."/>
            <person name="Houbraken J."/>
            <person name="Oakley B."/>
            <person name="Pocsi I."/>
            <person name="Scazzocchio C."/>
            <person name="Seiboth B."/>
            <person name="vanKuyk P.A."/>
            <person name="Wortman J."/>
            <person name="Dyer P.S."/>
            <person name="Grigoriev I.V."/>
        </authorList>
    </citation>
    <scope>NUCLEOTIDE SEQUENCE [LARGE SCALE GENOMIC DNA]</scope>
    <source>
        <strain evidence="14">CBS 516.65</strain>
    </source>
</reference>
<dbReference type="PANTHER" id="PTHR23235">
    <property type="entry name" value="KRUEPPEL-LIKE TRANSCRIPTION FACTOR"/>
    <property type="match status" value="1"/>
</dbReference>
<dbReference type="RefSeq" id="XP_022398690.1">
    <property type="nucleotide sequence ID" value="XM_022550249.1"/>
</dbReference>
<organism evidence="13 14">
    <name type="scientific">Aspergillus glaucus CBS 516.65</name>
    <dbReference type="NCBI Taxonomy" id="1160497"/>
    <lineage>
        <taxon>Eukaryota</taxon>
        <taxon>Fungi</taxon>
        <taxon>Dikarya</taxon>
        <taxon>Ascomycota</taxon>
        <taxon>Pezizomycotina</taxon>
        <taxon>Eurotiomycetes</taxon>
        <taxon>Eurotiomycetidae</taxon>
        <taxon>Eurotiales</taxon>
        <taxon>Aspergillaceae</taxon>
        <taxon>Aspergillus</taxon>
        <taxon>Aspergillus subgen. Aspergillus</taxon>
    </lineage>
</organism>
<feature type="compositionally biased region" description="Low complexity" evidence="11">
    <location>
        <begin position="428"/>
        <end position="439"/>
    </location>
</feature>
<evidence type="ECO:0000256" key="4">
    <source>
        <dbReference type="ARBA" id="ARBA00022771"/>
    </source>
</evidence>
<dbReference type="GeneID" id="34466509"/>
<dbReference type="Proteomes" id="UP000184300">
    <property type="component" value="Unassembled WGS sequence"/>
</dbReference>
<comment type="subcellular location">
    <subcellularLocation>
        <location evidence="1">Nucleus</location>
    </subcellularLocation>
</comment>
<proteinExistence type="predicted"/>
<evidence type="ECO:0000256" key="7">
    <source>
        <dbReference type="ARBA" id="ARBA00023125"/>
    </source>
</evidence>
<dbReference type="SUPFAM" id="SSF57667">
    <property type="entry name" value="beta-beta-alpha zinc fingers"/>
    <property type="match status" value="2"/>
</dbReference>
<dbReference type="FunFam" id="3.30.160.60:FF:000104">
    <property type="entry name" value="Transcriptional repressor protein YY1"/>
    <property type="match status" value="1"/>
</dbReference>
<keyword evidence="7" id="KW-0238">DNA-binding</keyword>
<dbReference type="STRING" id="1160497.A0A1L9VDU5"/>
<name>A0A1L9VDU5_ASPGL</name>
<dbReference type="InterPro" id="IPR036236">
    <property type="entry name" value="Znf_C2H2_sf"/>
</dbReference>
<evidence type="ECO:0000313" key="14">
    <source>
        <dbReference type="Proteomes" id="UP000184300"/>
    </source>
</evidence>
<dbReference type="GO" id="GO:0003677">
    <property type="term" value="F:DNA binding"/>
    <property type="evidence" value="ECO:0007669"/>
    <property type="project" value="UniProtKB-KW"/>
</dbReference>
<evidence type="ECO:0000256" key="6">
    <source>
        <dbReference type="ARBA" id="ARBA00023015"/>
    </source>
</evidence>
<dbReference type="OrthoDB" id="427030at2759"/>
<feature type="compositionally biased region" description="Basic and acidic residues" evidence="11">
    <location>
        <begin position="443"/>
        <end position="456"/>
    </location>
</feature>
<feature type="compositionally biased region" description="Polar residues" evidence="11">
    <location>
        <begin position="203"/>
        <end position="216"/>
    </location>
</feature>
<keyword evidence="14" id="KW-1185">Reference proteome</keyword>
<dbReference type="FunFam" id="3.30.160.60:FF:000446">
    <property type="entry name" value="Zinc finger protein"/>
    <property type="match status" value="1"/>
</dbReference>
<dbReference type="GO" id="GO:0006357">
    <property type="term" value="P:regulation of transcription by RNA polymerase II"/>
    <property type="evidence" value="ECO:0007669"/>
    <property type="project" value="UniProtKB-ARBA"/>
</dbReference>
<evidence type="ECO:0000256" key="3">
    <source>
        <dbReference type="ARBA" id="ARBA00022737"/>
    </source>
</evidence>
<dbReference type="FunFam" id="3.30.160.60:FF:001289">
    <property type="entry name" value="Zinc finger protein 574"/>
    <property type="match status" value="1"/>
</dbReference>
<keyword evidence="6" id="KW-0805">Transcription regulation</keyword>
<dbReference type="Gene3D" id="3.30.160.60">
    <property type="entry name" value="Classic Zinc Finger"/>
    <property type="match status" value="4"/>
</dbReference>
<feature type="region of interest" description="Disordered" evidence="11">
    <location>
        <begin position="203"/>
        <end position="235"/>
    </location>
</feature>
<feature type="domain" description="C2H2-type" evidence="12">
    <location>
        <begin position="351"/>
        <end position="381"/>
    </location>
</feature>
<keyword evidence="3" id="KW-0677">Repeat</keyword>
<feature type="domain" description="C2H2-type" evidence="12">
    <location>
        <begin position="323"/>
        <end position="350"/>
    </location>
</feature>
<feature type="compositionally biased region" description="Low complexity" evidence="11">
    <location>
        <begin position="57"/>
        <end position="68"/>
    </location>
</feature>
<evidence type="ECO:0000256" key="8">
    <source>
        <dbReference type="ARBA" id="ARBA00023163"/>
    </source>
</evidence>
<accession>A0A1L9VDU5</accession>
<feature type="domain" description="C2H2-type" evidence="12">
    <location>
        <begin position="293"/>
        <end position="322"/>
    </location>
</feature>
<dbReference type="GO" id="GO:0008270">
    <property type="term" value="F:zinc ion binding"/>
    <property type="evidence" value="ECO:0007669"/>
    <property type="project" value="UniProtKB-KW"/>
</dbReference>
<dbReference type="SMART" id="SM00355">
    <property type="entry name" value="ZnF_C2H2"/>
    <property type="match status" value="4"/>
</dbReference>
<keyword evidence="8" id="KW-0804">Transcription</keyword>
<evidence type="ECO:0000259" key="12">
    <source>
        <dbReference type="PROSITE" id="PS50157"/>
    </source>
</evidence>
<evidence type="ECO:0000256" key="9">
    <source>
        <dbReference type="ARBA" id="ARBA00023242"/>
    </source>
</evidence>
<dbReference type="Pfam" id="PF00096">
    <property type="entry name" value="zf-C2H2"/>
    <property type="match status" value="4"/>
</dbReference>
<evidence type="ECO:0000256" key="10">
    <source>
        <dbReference type="PROSITE-ProRule" id="PRU00042"/>
    </source>
</evidence>
<dbReference type="PANTHER" id="PTHR23235:SF120">
    <property type="entry name" value="KRUPPEL-LIKE FACTOR 15"/>
    <property type="match status" value="1"/>
</dbReference>
<dbReference type="PROSITE" id="PS50157">
    <property type="entry name" value="ZINC_FINGER_C2H2_2"/>
    <property type="match status" value="4"/>
</dbReference>
<gene>
    <name evidence="13" type="ORF">ASPGLDRAFT_84131</name>
</gene>
<dbReference type="EMBL" id="KV878904">
    <property type="protein sequence ID" value="OJJ81992.1"/>
    <property type="molecule type" value="Genomic_DNA"/>
</dbReference>
<dbReference type="AlphaFoldDB" id="A0A1L9VDU5"/>
<dbReference type="VEuPathDB" id="FungiDB:ASPGLDRAFT_84131"/>
<feature type="region of interest" description="Disordered" evidence="11">
    <location>
        <begin position="418"/>
        <end position="469"/>
    </location>
</feature>
<dbReference type="FunFam" id="3.30.160.60:FF:000765">
    <property type="entry name" value="Zinc finger 45-like"/>
    <property type="match status" value="1"/>
</dbReference>
<keyword evidence="9" id="KW-0539">Nucleus</keyword>
<evidence type="ECO:0000256" key="1">
    <source>
        <dbReference type="ARBA" id="ARBA00004123"/>
    </source>
</evidence>
<keyword evidence="5" id="KW-0862">Zinc</keyword>
<evidence type="ECO:0000256" key="11">
    <source>
        <dbReference type="SAM" id="MobiDB-lite"/>
    </source>
</evidence>
<feature type="domain" description="C2H2-type" evidence="12">
    <location>
        <begin position="263"/>
        <end position="292"/>
    </location>
</feature>
<feature type="region of interest" description="Disordered" evidence="11">
    <location>
        <begin position="52"/>
        <end position="146"/>
    </location>
</feature>